<dbReference type="RefSeq" id="YP_010806071.1">
    <property type="nucleotide sequence ID" value="NC_077214.1"/>
</dbReference>
<protein>
    <submittedName>
        <fullName evidence="1">Uncharacterized protein</fullName>
    </submittedName>
</protein>
<evidence type="ECO:0000313" key="2">
    <source>
        <dbReference type="Proteomes" id="UP001157002"/>
    </source>
</evidence>
<dbReference type="GeneID" id="80545032"/>
<accession>A0A976UAY5</accession>
<proteinExistence type="predicted"/>
<evidence type="ECO:0000313" key="1">
    <source>
        <dbReference type="EMBL" id="UVF62549.1"/>
    </source>
</evidence>
<dbReference type="KEGG" id="vg:80545032"/>
<keyword evidence="2" id="KW-1185">Reference proteome</keyword>
<sequence>MNWEDIVKKPFIYGEDKLPSEEMKNFLMGIDMIISNHKRTDDKELKDLIERLEDFLQLGGPSGKNLNMKDRIDRISGK</sequence>
<name>A0A976UAY5_9CAUD</name>
<organism evidence="1 2">
    <name type="scientific">Poseidoniales virus YSH_150918</name>
    <dbReference type="NCBI Taxonomy" id="3071324"/>
    <lineage>
        <taxon>Viruses</taxon>
        <taxon>Duplodnaviria</taxon>
        <taxon>Heunggongvirae</taxon>
        <taxon>Uroviricota</taxon>
        <taxon>Caudoviricetes</taxon>
        <taxon>Magrovirales</taxon>
        <taxon>Aoguangviridae</taxon>
        <taxon>Aobingvirus</taxon>
        <taxon>Aobingvirus yangshanense</taxon>
    </lineage>
</organism>
<dbReference type="EMBL" id="ON649702">
    <property type="protein sequence ID" value="UVF62549.1"/>
    <property type="molecule type" value="Genomic_DNA"/>
</dbReference>
<reference evidence="1 2" key="1">
    <citation type="submission" date="2022-05" db="EMBL/GenBank/DDBJ databases">
        <title>Diverse viruses of marine archaea discovered using metagenomics.</title>
        <authorList>
            <person name="Zhou Y."/>
        </authorList>
    </citation>
    <scope>NUCLEOTIDE SEQUENCE [LARGE SCALE GENOMIC DNA]</scope>
    <source>
        <strain evidence="1">YSH_150918</strain>
    </source>
</reference>
<dbReference type="Proteomes" id="UP001157002">
    <property type="component" value="Segment"/>
</dbReference>